<dbReference type="InterPro" id="IPR052533">
    <property type="entry name" value="WalJ/YycJ-like"/>
</dbReference>
<feature type="domain" description="Metallo-beta-lactamase" evidence="1">
    <location>
        <begin position="13"/>
        <end position="192"/>
    </location>
</feature>
<dbReference type="PANTHER" id="PTHR47619">
    <property type="entry name" value="METALLO-HYDROLASE YYCJ-RELATED"/>
    <property type="match status" value="1"/>
</dbReference>
<evidence type="ECO:0000313" key="3">
    <source>
        <dbReference type="Proteomes" id="UP000322976"/>
    </source>
</evidence>
<dbReference type="GO" id="GO:0016787">
    <property type="term" value="F:hydrolase activity"/>
    <property type="evidence" value="ECO:0007669"/>
    <property type="project" value="UniProtKB-KW"/>
</dbReference>
<proteinExistence type="predicted"/>
<dbReference type="Pfam" id="PF12706">
    <property type="entry name" value="Lactamase_B_2"/>
    <property type="match status" value="1"/>
</dbReference>
<dbReference type="EMBL" id="VTPS01000022">
    <property type="protein sequence ID" value="TZE80875.1"/>
    <property type="molecule type" value="Genomic_DNA"/>
</dbReference>
<evidence type="ECO:0000259" key="1">
    <source>
        <dbReference type="SMART" id="SM00849"/>
    </source>
</evidence>
<sequence length="265" mass="28941">MTLKFCSLSSGSSGNSTYISSGSTSILVDAGFSATRIIDSIKYIGCDPSKLDAILVTHEHDDHIRGIKVLAKRYSIPILGTEGTLNSIRDRFKDIPETLIKPITKEEFTLGDLNVCPIPISHDAADPVGYSFRSKGKKISIVTDLGYISSGVVNGIKDSDLLLIESNHDVEMLKNGSYPAYLKKRILSSRGHLSNTVAAGLISFLIASKQVGIIYLGHLSQNNNKPELALNTVLNALKERNGVKYNKKDIRLTFRNGISELVEFD</sequence>
<gene>
    <name evidence="2" type="ORF">FWJ32_11785</name>
</gene>
<dbReference type="PANTHER" id="PTHR47619:SF1">
    <property type="entry name" value="EXODEOXYRIBONUCLEASE WALJ"/>
    <property type="match status" value="1"/>
</dbReference>
<dbReference type="SUPFAM" id="SSF56281">
    <property type="entry name" value="Metallo-hydrolase/oxidoreductase"/>
    <property type="match status" value="1"/>
</dbReference>
<dbReference type="AlphaFoldDB" id="A0A5D8Q7Z9"/>
<name>A0A5D8Q7Z9_9THEO</name>
<dbReference type="InterPro" id="IPR036866">
    <property type="entry name" value="RibonucZ/Hydroxyglut_hydro"/>
</dbReference>
<dbReference type="RefSeq" id="WP_149546161.1">
    <property type="nucleotide sequence ID" value="NZ_VTPS01000022.1"/>
</dbReference>
<dbReference type="Proteomes" id="UP000322976">
    <property type="component" value="Unassembled WGS sequence"/>
</dbReference>
<dbReference type="InterPro" id="IPR001279">
    <property type="entry name" value="Metallo-B-lactamas"/>
</dbReference>
<keyword evidence="3" id="KW-1185">Reference proteome</keyword>
<accession>A0A5D8Q7Z9</accession>
<comment type="caution">
    <text evidence="2">The sequence shown here is derived from an EMBL/GenBank/DDBJ whole genome shotgun (WGS) entry which is preliminary data.</text>
</comment>
<evidence type="ECO:0000313" key="2">
    <source>
        <dbReference type="EMBL" id="TZE80875.1"/>
    </source>
</evidence>
<dbReference type="SMART" id="SM00849">
    <property type="entry name" value="Lactamase_B"/>
    <property type="match status" value="1"/>
</dbReference>
<reference evidence="2 3" key="1">
    <citation type="submission" date="2019-08" db="EMBL/GenBank/DDBJ databases">
        <title>Calorimonas adulescens gen. nov., sp. nov., an anaerobic thermophilic bacterium from Sakhalin hot spring.</title>
        <authorList>
            <person name="Khomyakova M.A."/>
            <person name="Merkel A.Y."/>
            <person name="Novikov A."/>
            <person name="Bonch-Osmolovskaya E.A."/>
            <person name="Slobodkin A.I."/>
        </authorList>
    </citation>
    <scope>NUCLEOTIDE SEQUENCE [LARGE SCALE GENOMIC DNA]</scope>
    <source>
        <strain evidence="2 3">A05MB</strain>
    </source>
</reference>
<dbReference type="Gene3D" id="3.60.15.10">
    <property type="entry name" value="Ribonuclease Z/Hydroxyacylglutathione hydrolase-like"/>
    <property type="match status" value="1"/>
</dbReference>
<protein>
    <submittedName>
        <fullName evidence="2">MBL fold metallo-hydrolase</fullName>
    </submittedName>
</protein>
<organism evidence="2 3">
    <name type="scientific">Calorimonas adulescens</name>
    <dbReference type="NCBI Taxonomy" id="2606906"/>
    <lineage>
        <taxon>Bacteria</taxon>
        <taxon>Bacillati</taxon>
        <taxon>Bacillota</taxon>
        <taxon>Clostridia</taxon>
        <taxon>Thermoanaerobacterales</taxon>
        <taxon>Thermoanaerobacteraceae</taxon>
        <taxon>Calorimonas</taxon>
    </lineage>
</organism>
<keyword evidence="2" id="KW-0378">Hydrolase</keyword>